<feature type="compositionally biased region" description="Acidic residues" evidence="1">
    <location>
        <begin position="184"/>
        <end position="237"/>
    </location>
</feature>
<dbReference type="OrthoDB" id="62853at2759"/>
<organism evidence="3 4">
    <name type="scientific">Pichia inconspicua</name>
    <dbReference type="NCBI Taxonomy" id="52247"/>
    <lineage>
        <taxon>Eukaryota</taxon>
        <taxon>Fungi</taxon>
        <taxon>Dikarya</taxon>
        <taxon>Ascomycota</taxon>
        <taxon>Saccharomycotina</taxon>
        <taxon>Pichiomycetes</taxon>
        <taxon>Pichiales</taxon>
        <taxon>Pichiaceae</taxon>
        <taxon>Pichia</taxon>
    </lineage>
</organism>
<dbReference type="Pfam" id="PF00855">
    <property type="entry name" value="PWWP"/>
    <property type="match status" value="1"/>
</dbReference>
<evidence type="ECO:0000256" key="1">
    <source>
        <dbReference type="SAM" id="MobiDB-lite"/>
    </source>
</evidence>
<dbReference type="InterPro" id="IPR000313">
    <property type="entry name" value="PWWP_dom"/>
</dbReference>
<dbReference type="Proteomes" id="UP000307173">
    <property type="component" value="Unassembled WGS sequence"/>
</dbReference>
<dbReference type="EMBL" id="SELW01000193">
    <property type="protein sequence ID" value="TID30134.1"/>
    <property type="molecule type" value="Genomic_DNA"/>
</dbReference>
<sequence>MNEGDLVLAKIKGFPDWPAVVVPVDNIPVKLQTPKYSKFIDNYLKKGCDQVCVKFFYDDQYSWTKLSNVKPLERHVIEDHILTANESKRGGRVKRITEAYLKARDVPIDEFLEFGSFGKPPTPEPEEEEEIEDLDEEIVTPPLEKSKKRGRKSGVVKSKTKAKAKPKGKGKGKTKGKKVITETSSEEPFEDDDEILEFMDNEDDEDFEGPDLSDEVDVEEEEEEEEAEEEDDDEDDNSTTSKKRKVVPIEVPSPFLSKQPPDFNVNFKDIPSATALANEVTEMTRWCSSLRSELQAAVIDYNTKQSTIDDLITPLISADLSKSILKSTKLSQVVHILLSIPERQSPTTKKLAKWWSANFNFNVKPDIHWSPTFTEEMHLEEEAARRAHVAFLRQKRKEERKQSETPVPSSA</sequence>
<feature type="compositionally biased region" description="Basic residues" evidence="1">
    <location>
        <begin position="146"/>
        <end position="178"/>
    </location>
</feature>
<proteinExistence type="predicted"/>
<protein>
    <recommendedName>
        <fullName evidence="2">PWWP domain-containing protein</fullName>
    </recommendedName>
</protein>
<feature type="compositionally biased region" description="Acidic residues" evidence="1">
    <location>
        <begin position="124"/>
        <end position="138"/>
    </location>
</feature>
<dbReference type="SUPFAM" id="SSF63748">
    <property type="entry name" value="Tudor/PWWP/MBT"/>
    <property type="match status" value="1"/>
</dbReference>
<comment type="caution">
    <text evidence="3">The sequence shown here is derived from an EMBL/GenBank/DDBJ whole genome shotgun (WGS) entry which is preliminary data.</text>
</comment>
<feature type="region of interest" description="Disordered" evidence="1">
    <location>
        <begin position="113"/>
        <end position="246"/>
    </location>
</feature>
<evidence type="ECO:0000313" key="4">
    <source>
        <dbReference type="Proteomes" id="UP000307173"/>
    </source>
</evidence>
<evidence type="ECO:0000259" key="2">
    <source>
        <dbReference type="PROSITE" id="PS50812"/>
    </source>
</evidence>
<dbReference type="STRING" id="52247.A0A4T0X5P5"/>
<evidence type="ECO:0000313" key="3">
    <source>
        <dbReference type="EMBL" id="TID30134.1"/>
    </source>
</evidence>
<keyword evidence="4" id="KW-1185">Reference proteome</keyword>
<feature type="domain" description="PWWP" evidence="2">
    <location>
        <begin position="3"/>
        <end position="75"/>
    </location>
</feature>
<dbReference type="SMART" id="SM00293">
    <property type="entry name" value="PWWP"/>
    <property type="match status" value="1"/>
</dbReference>
<dbReference type="PROSITE" id="PS50812">
    <property type="entry name" value="PWWP"/>
    <property type="match status" value="1"/>
</dbReference>
<gene>
    <name evidence="3" type="ORF">CANINC_001296</name>
</gene>
<dbReference type="AlphaFoldDB" id="A0A4T0X5P5"/>
<name>A0A4T0X5P5_9ASCO</name>
<dbReference type="Gene3D" id="2.30.30.140">
    <property type="match status" value="1"/>
</dbReference>
<reference evidence="3 4" key="1">
    <citation type="journal article" date="2019" name="Front. Genet.">
        <title>Whole-Genome Sequencing of the Opportunistic Yeast Pathogen Candida inconspicua Uncovers Its Hybrid Origin.</title>
        <authorList>
            <person name="Mixao V."/>
            <person name="Hansen A.P."/>
            <person name="Saus E."/>
            <person name="Boekhout T."/>
            <person name="Lass-Florl C."/>
            <person name="Gabaldon T."/>
        </authorList>
    </citation>
    <scope>NUCLEOTIDE SEQUENCE [LARGE SCALE GENOMIC DNA]</scope>
    <source>
        <strain evidence="3 4">CBS 180</strain>
    </source>
</reference>
<accession>A0A4T0X5P5</accession>